<dbReference type="AlphaFoldDB" id="A0A1S4FJ45"/>
<protein>
    <submittedName>
        <fullName evidence="3">AAEL008271-PA</fullName>
    </submittedName>
</protein>
<evidence type="ECO:0000259" key="2">
    <source>
        <dbReference type="PROSITE" id="PS50191"/>
    </source>
</evidence>
<dbReference type="InterPro" id="IPR036273">
    <property type="entry name" value="CRAL/TRIO_N_dom_sf"/>
</dbReference>
<proteinExistence type="predicted"/>
<dbReference type="OMA" id="GAGHIFQ"/>
<dbReference type="EMBL" id="CH477495">
    <property type="protein sequence ID" value="EAT39960.1"/>
    <property type="molecule type" value="Genomic_DNA"/>
</dbReference>
<dbReference type="PRINTS" id="PR00180">
    <property type="entry name" value="CRETINALDHBP"/>
</dbReference>
<reference evidence="3" key="1">
    <citation type="submission" date="2005-10" db="EMBL/GenBank/DDBJ databases">
        <authorList>
            <person name="Loftus B.J."/>
            <person name="Nene V.M."/>
            <person name="Hannick L.I."/>
            <person name="Bidwell S."/>
            <person name="Haas B."/>
            <person name="Amedeo P."/>
            <person name="Orvis J."/>
            <person name="Wortman J.R."/>
            <person name="White O.R."/>
            <person name="Salzberg S."/>
            <person name="Shumway M."/>
            <person name="Koo H."/>
            <person name="Zhao Y."/>
            <person name="Holmes M."/>
            <person name="Miller J."/>
            <person name="Schatz M."/>
            <person name="Pop M."/>
            <person name="Pai G."/>
            <person name="Utterback T."/>
            <person name="Rogers Y.-H."/>
            <person name="Kravitz S."/>
            <person name="Fraser C.M."/>
        </authorList>
    </citation>
    <scope>NUCLEOTIDE SEQUENCE</scope>
    <source>
        <strain evidence="3">Liverpool</strain>
    </source>
</reference>
<dbReference type="SMART" id="SM01100">
    <property type="entry name" value="CRAL_TRIO_N"/>
    <property type="match status" value="1"/>
</dbReference>
<evidence type="ECO:0000313" key="4">
    <source>
        <dbReference type="Proteomes" id="UP000682892"/>
    </source>
</evidence>
<dbReference type="Gene3D" id="1.20.5.1200">
    <property type="entry name" value="Alpha-tocopherol transfer"/>
    <property type="match status" value="1"/>
</dbReference>
<reference evidence="3" key="3">
    <citation type="submission" date="2012-09" db="EMBL/GenBank/DDBJ databases">
        <authorList>
            <consortium name="VectorBase"/>
        </authorList>
    </citation>
    <scope>NUCLEOTIDE SEQUENCE</scope>
    <source>
        <strain evidence="3">Liverpool</strain>
    </source>
</reference>
<feature type="region of interest" description="Disordered" evidence="1">
    <location>
        <begin position="278"/>
        <end position="297"/>
    </location>
</feature>
<dbReference type="Gene3D" id="3.40.525.10">
    <property type="entry name" value="CRAL-TRIO lipid binding domain"/>
    <property type="match status" value="1"/>
</dbReference>
<feature type="domain" description="CRAL-TRIO" evidence="2">
    <location>
        <begin position="93"/>
        <end position="257"/>
    </location>
</feature>
<dbReference type="InterPro" id="IPR011074">
    <property type="entry name" value="CRAL/TRIO_N_dom"/>
</dbReference>
<gene>
    <name evidence="3" type="ORF">AaeL_AAEL008271</name>
</gene>
<sequence>MLDIRPLSPELAQKAREELNEVPERLEEDIAALRTWLAKCPHIKARTDDQFLLMFLRGAKHSLEKAKQKLDLYYTIRSALPELIRNRDPYDEKMAALMRMGSAVPLPYTETPSSPRIFLIRPGAYDPAKYSIQDVFKFNAMMGDIMMKEDDNLGVAGQMGILDLSNTTMAHFLQFNPTFVKKATMWSQEGSPLRLKGFHYINTPTGFETVYNLFKSFLNEKNRSRLIVHGSNMESLYNYIPKRLLPTEYGGEAGPLQDIIDKWVEKIESYRDFFKEEDQYGTDEKKRPGRPKNAESLFGIEGSFRKLEVD</sequence>
<dbReference type="SUPFAM" id="SSF46938">
    <property type="entry name" value="CRAL/TRIO N-terminal domain"/>
    <property type="match status" value="1"/>
</dbReference>
<dbReference type="HOGENOM" id="CLU_046597_3_1_1"/>
<reference evidence="3" key="2">
    <citation type="journal article" date="2007" name="Science">
        <title>Genome sequence of Aedes aegypti, a major arbovirus vector.</title>
        <authorList>
            <person name="Nene V."/>
            <person name="Wortman J.R."/>
            <person name="Lawson D."/>
            <person name="Haas B."/>
            <person name="Kodira C."/>
            <person name="Tu Z.J."/>
            <person name="Loftus B."/>
            <person name="Xi Z."/>
            <person name="Megy K."/>
            <person name="Grabherr M."/>
            <person name="Ren Q."/>
            <person name="Zdobnov E.M."/>
            <person name="Lobo N.F."/>
            <person name="Campbell K.S."/>
            <person name="Brown S.E."/>
            <person name="Bonaldo M.F."/>
            <person name="Zhu J."/>
            <person name="Sinkins S.P."/>
            <person name="Hogenkamp D.G."/>
            <person name="Amedeo P."/>
            <person name="Arensburger P."/>
            <person name="Atkinson P.W."/>
            <person name="Bidwell S."/>
            <person name="Biedler J."/>
            <person name="Birney E."/>
            <person name="Bruggner R.V."/>
            <person name="Costas J."/>
            <person name="Coy M.R."/>
            <person name="Crabtree J."/>
            <person name="Crawford M."/>
            <person name="Debruyn B."/>
            <person name="Decaprio D."/>
            <person name="Eiglmeier K."/>
            <person name="Eisenstadt E."/>
            <person name="El-Dorry H."/>
            <person name="Gelbart W.M."/>
            <person name="Gomes S.L."/>
            <person name="Hammond M."/>
            <person name="Hannick L.I."/>
            <person name="Hogan J.R."/>
            <person name="Holmes M.H."/>
            <person name="Jaffe D."/>
            <person name="Johnston J.S."/>
            <person name="Kennedy R.C."/>
            <person name="Koo H."/>
            <person name="Kravitz S."/>
            <person name="Kriventseva E.V."/>
            <person name="Kulp D."/>
            <person name="Labutti K."/>
            <person name="Lee E."/>
            <person name="Li S."/>
            <person name="Lovin D.D."/>
            <person name="Mao C."/>
            <person name="Mauceli E."/>
            <person name="Menck C.F."/>
            <person name="Miller J.R."/>
            <person name="Montgomery P."/>
            <person name="Mori A."/>
            <person name="Nascimento A.L."/>
            <person name="Naveira H.F."/>
            <person name="Nusbaum C."/>
            <person name="O'leary S."/>
            <person name="Orvis J."/>
            <person name="Pertea M."/>
            <person name="Quesneville H."/>
            <person name="Reidenbach K.R."/>
            <person name="Rogers Y.H."/>
            <person name="Roth C.W."/>
            <person name="Schneider J.R."/>
            <person name="Schatz M."/>
            <person name="Shumway M."/>
            <person name="Stanke M."/>
            <person name="Stinson E.O."/>
            <person name="Tubio J.M."/>
            <person name="Vanzee J.P."/>
            <person name="Verjovski-Almeida S."/>
            <person name="Werner D."/>
            <person name="White O."/>
            <person name="Wyder S."/>
            <person name="Zeng Q."/>
            <person name="Zhao Q."/>
            <person name="Zhao Y."/>
            <person name="Hill C.A."/>
            <person name="Raikhel A.S."/>
            <person name="Soares M.B."/>
            <person name="Knudson D.L."/>
            <person name="Lee N.H."/>
            <person name="Galagan J."/>
            <person name="Salzberg S.L."/>
            <person name="Paulsen I.T."/>
            <person name="Dimopoulos G."/>
            <person name="Collins F.H."/>
            <person name="Birren B."/>
            <person name="Fraser-Liggett C.M."/>
            <person name="Severson D.W."/>
        </authorList>
    </citation>
    <scope>NUCLEOTIDE SEQUENCE [LARGE SCALE GENOMIC DNA]</scope>
    <source>
        <strain evidence="3">Liverpool</strain>
    </source>
</reference>
<dbReference type="Gene3D" id="1.10.8.20">
    <property type="entry name" value="N-terminal domain of phosphatidylinositol transfer protein sec14p"/>
    <property type="match status" value="1"/>
</dbReference>
<dbReference type="PANTHER" id="PTHR10174:SF216">
    <property type="entry name" value="CRAL-TRIO DOMAIN-CONTAINING PROTEIN-RELATED"/>
    <property type="match status" value="1"/>
</dbReference>
<dbReference type="OrthoDB" id="6682367at2759"/>
<name>A0A1S4FJ45_AEDAE</name>
<dbReference type="CDD" id="cd00170">
    <property type="entry name" value="SEC14"/>
    <property type="match status" value="1"/>
</dbReference>
<dbReference type="Proteomes" id="UP000682892">
    <property type="component" value="Unassembled WGS sequence"/>
</dbReference>
<dbReference type="PROSITE" id="PS50191">
    <property type="entry name" value="CRAL_TRIO"/>
    <property type="match status" value="1"/>
</dbReference>
<dbReference type="InterPro" id="IPR036865">
    <property type="entry name" value="CRAL-TRIO_dom_sf"/>
</dbReference>
<dbReference type="PANTHER" id="PTHR10174">
    <property type="entry name" value="ALPHA-TOCOPHEROL TRANSFER PROTEIN-RELATED"/>
    <property type="match status" value="1"/>
</dbReference>
<organism evidence="3 4">
    <name type="scientific">Aedes aegypti</name>
    <name type="common">Yellowfever mosquito</name>
    <name type="synonym">Culex aegypti</name>
    <dbReference type="NCBI Taxonomy" id="7159"/>
    <lineage>
        <taxon>Eukaryota</taxon>
        <taxon>Metazoa</taxon>
        <taxon>Ecdysozoa</taxon>
        <taxon>Arthropoda</taxon>
        <taxon>Hexapoda</taxon>
        <taxon>Insecta</taxon>
        <taxon>Pterygota</taxon>
        <taxon>Neoptera</taxon>
        <taxon>Endopterygota</taxon>
        <taxon>Diptera</taxon>
        <taxon>Nematocera</taxon>
        <taxon>Culicoidea</taxon>
        <taxon>Culicidae</taxon>
        <taxon>Culicinae</taxon>
        <taxon>Aedini</taxon>
        <taxon>Aedes</taxon>
        <taxon>Stegomyia</taxon>
    </lineage>
</organism>
<dbReference type="KEGG" id="aag:5570364"/>
<evidence type="ECO:0000313" key="3">
    <source>
        <dbReference type="EMBL" id="EAT39960.1"/>
    </source>
</evidence>
<dbReference type="GO" id="GO:0016020">
    <property type="term" value="C:membrane"/>
    <property type="evidence" value="ECO:0007669"/>
    <property type="project" value="TreeGrafter"/>
</dbReference>
<dbReference type="GO" id="GO:1902936">
    <property type="term" value="F:phosphatidylinositol bisphosphate binding"/>
    <property type="evidence" value="ECO:0007669"/>
    <property type="project" value="TreeGrafter"/>
</dbReference>
<dbReference type="SUPFAM" id="SSF52087">
    <property type="entry name" value="CRAL/TRIO domain"/>
    <property type="match status" value="1"/>
</dbReference>
<accession>A0A1S4FJ45</accession>
<dbReference type="Pfam" id="PF00650">
    <property type="entry name" value="CRAL_TRIO"/>
    <property type="match status" value="1"/>
</dbReference>
<dbReference type="InterPro" id="IPR001251">
    <property type="entry name" value="CRAL-TRIO_dom"/>
</dbReference>
<evidence type="ECO:0000256" key="1">
    <source>
        <dbReference type="SAM" id="MobiDB-lite"/>
    </source>
</evidence>